<evidence type="ECO:0000256" key="6">
    <source>
        <dbReference type="ARBA" id="ARBA00022839"/>
    </source>
</evidence>
<dbReference type="Pfam" id="PF00580">
    <property type="entry name" value="UvrD-helicase"/>
    <property type="match status" value="1"/>
</dbReference>
<dbReference type="GO" id="GO:0003677">
    <property type="term" value="F:DNA binding"/>
    <property type="evidence" value="ECO:0007669"/>
    <property type="project" value="UniProtKB-KW"/>
</dbReference>
<dbReference type="PROSITE" id="PS51217">
    <property type="entry name" value="UVRD_HELICASE_CTER"/>
    <property type="match status" value="1"/>
</dbReference>
<keyword evidence="6" id="KW-0269">Exonuclease</keyword>
<comment type="caution">
    <text evidence="18">The sequence shown here is derived from an EMBL/GenBank/DDBJ whole genome shotgun (WGS) entry which is preliminary data.</text>
</comment>
<dbReference type="RefSeq" id="WP_058484610.1">
    <property type="nucleotide sequence ID" value="NZ_CAAAII010000007.1"/>
</dbReference>
<dbReference type="PANTHER" id="PTHR11070:SF2">
    <property type="entry name" value="ATP-DEPENDENT DNA HELICASE SRS2"/>
    <property type="match status" value="1"/>
</dbReference>
<dbReference type="SUPFAM" id="SSF52980">
    <property type="entry name" value="Restriction endonuclease-like"/>
    <property type="match status" value="1"/>
</dbReference>
<keyword evidence="3" id="KW-0227">DNA damage</keyword>
<dbReference type="Gene3D" id="3.40.50.300">
    <property type="entry name" value="P-loop containing nucleotide triphosphate hydrolases"/>
    <property type="match status" value="3"/>
</dbReference>
<keyword evidence="4 15" id="KW-0378">Hydrolase</keyword>
<comment type="catalytic activity">
    <reaction evidence="11">
        <text>Couples ATP hydrolysis with the unwinding of duplex DNA by translocating in the 3'-5' direction.</text>
        <dbReference type="EC" id="5.6.2.4"/>
    </reaction>
</comment>
<feature type="domain" description="UvrD-like helicase C-terminal" evidence="17">
    <location>
        <begin position="494"/>
        <end position="755"/>
    </location>
</feature>
<dbReference type="InterPro" id="IPR014017">
    <property type="entry name" value="DNA_helicase_UvrD-like_C"/>
</dbReference>
<evidence type="ECO:0000256" key="15">
    <source>
        <dbReference type="PROSITE-ProRule" id="PRU00560"/>
    </source>
</evidence>
<evidence type="ECO:0000256" key="11">
    <source>
        <dbReference type="ARBA" id="ARBA00034617"/>
    </source>
</evidence>
<reference evidence="18 19" key="1">
    <citation type="submission" date="2015-11" db="EMBL/GenBank/DDBJ databases">
        <title>Genomic analysis of 38 Legionella species identifies large and diverse effector repertoires.</title>
        <authorList>
            <person name="Burstein D."/>
            <person name="Amaro F."/>
            <person name="Zusman T."/>
            <person name="Lifshitz Z."/>
            <person name="Cohen O."/>
            <person name="Gilbert J.A."/>
            <person name="Pupko T."/>
            <person name="Shuman H.A."/>
            <person name="Segal G."/>
        </authorList>
    </citation>
    <scope>NUCLEOTIDE SEQUENCE [LARGE SCALE GENOMIC DNA]</scope>
    <source>
        <strain evidence="18 19">Mt.St.Helens-9</strain>
    </source>
</reference>
<evidence type="ECO:0000256" key="5">
    <source>
        <dbReference type="ARBA" id="ARBA00022806"/>
    </source>
</evidence>
<evidence type="ECO:0000256" key="7">
    <source>
        <dbReference type="ARBA" id="ARBA00022840"/>
    </source>
</evidence>
<dbReference type="InterPro" id="IPR011335">
    <property type="entry name" value="Restrct_endonuc-II-like"/>
</dbReference>
<dbReference type="EMBL" id="LNYX01000032">
    <property type="protein sequence ID" value="KTD61451.1"/>
    <property type="molecule type" value="Genomic_DNA"/>
</dbReference>
<name>A0A0W0YX89_LEGSP</name>
<dbReference type="Gene3D" id="3.90.320.10">
    <property type="match status" value="1"/>
</dbReference>
<dbReference type="GO" id="GO:0043138">
    <property type="term" value="F:3'-5' DNA helicase activity"/>
    <property type="evidence" value="ECO:0007669"/>
    <property type="project" value="UniProtKB-EC"/>
</dbReference>
<evidence type="ECO:0000256" key="9">
    <source>
        <dbReference type="ARBA" id="ARBA00023204"/>
    </source>
</evidence>
<accession>A0A0W0YX89</accession>
<evidence type="ECO:0000256" key="13">
    <source>
        <dbReference type="ARBA" id="ARBA00034923"/>
    </source>
</evidence>
<keyword evidence="10" id="KW-0413">Isomerase</keyword>
<protein>
    <recommendedName>
        <fullName evidence="12">DNA 3'-5' helicase</fullName>
        <ecNumber evidence="12">5.6.2.4</ecNumber>
    </recommendedName>
    <alternativeName>
        <fullName evidence="13">DNA 3'-5' helicase II</fullName>
    </alternativeName>
</protein>
<dbReference type="InterPro" id="IPR011604">
    <property type="entry name" value="PDDEXK-like_dom_sf"/>
</dbReference>
<keyword evidence="9" id="KW-0234">DNA repair</keyword>
<evidence type="ECO:0000256" key="8">
    <source>
        <dbReference type="ARBA" id="ARBA00023125"/>
    </source>
</evidence>
<dbReference type="Pfam" id="PF13361">
    <property type="entry name" value="UvrD_C"/>
    <property type="match status" value="1"/>
</dbReference>
<evidence type="ECO:0000256" key="2">
    <source>
        <dbReference type="ARBA" id="ARBA00022741"/>
    </source>
</evidence>
<evidence type="ECO:0000256" key="14">
    <source>
        <dbReference type="ARBA" id="ARBA00048988"/>
    </source>
</evidence>
<evidence type="ECO:0000259" key="17">
    <source>
        <dbReference type="PROSITE" id="PS51217"/>
    </source>
</evidence>
<evidence type="ECO:0000256" key="3">
    <source>
        <dbReference type="ARBA" id="ARBA00022763"/>
    </source>
</evidence>
<organism evidence="18 19">
    <name type="scientific">Legionella spiritensis</name>
    <dbReference type="NCBI Taxonomy" id="452"/>
    <lineage>
        <taxon>Bacteria</taxon>
        <taxon>Pseudomonadati</taxon>
        <taxon>Pseudomonadota</taxon>
        <taxon>Gammaproteobacteria</taxon>
        <taxon>Legionellales</taxon>
        <taxon>Legionellaceae</taxon>
        <taxon>Legionella</taxon>
    </lineage>
</organism>
<keyword evidence="5 15" id="KW-0347">Helicase</keyword>
<dbReference type="STRING" id="452.Lspi_2693"/>
<keyword evidence="8" id="KW-0238">DNA-binding</keyword>
<evidence type="ECO:0000256" key="12">
    <source>
        <dbReference type="ARBA" id="ARBA00034808"/>
    </source>
</evidence>
<dbReference type="GO" id="GO:0005524">
    <property type="term" value="F:ATP binding"/>
    <property type="evidence" value="ECO:0007669"/>
    <property type="project" value="UniProtKB-UniRule"/>
</dbReference>
<feature type="domain" description="UvrD-like helicase ATP-binding" evidence="16">
    <location>
        <begin position="1"/>
        <end position="482"/>
    </location>
</feature>
<dbReference type="OrthoDB" id="9810135at2"/>
<sequence length="1071" mass="122947">MLKDGQQRSLATDPTRSFIVQAPAGSGKTELLTQRFLRLLGSVQAPQQIVALTFTRKAASEMRERILASLNKAAQGIRPETPHQQLTFQLASDALKRDRHFGWQLLEQPHCLRIMTIDSLCQTLTRAIPLPEKQLPYCDITDLPYPQYIQAAQNCVACALDEETYRSEILTLLQHLDNRQDRLLELFSNLLQTRDQWLETFYQARDLEKETHEQALALIEQHGLRRLIASIPSDLRTPLCHFGREMASLENDPQSIRFPLRNWHAFEPLDREIASALADLLLTKQGQLRKRLDSLKKGVCDPALFQQLKDQGKELLTALQDCPDVADALLRVSKMPEPHYDNEQWQVLQSLLTLLPVLVAHLHLVFKDANVSDFTAISQQAILALGDEEQPTDLTLYLDNTIHHLLVDEFQDTSLQQASLIEKLVQGWQPDDGKTLFLVGDPMQSIYRFRQAEVGLFLKARQQGIGHVRLTPLELCCNFRSSATLVDWVNSSFQTIFPGQDDIESGAISFHSSAPAHQAMPDSGIYARQLGDREREARAVVDLVADELATYPEDQIAILVRSRSHLNEIVRLLRTENIAFQGVEIEQLSSLPHIRDIWSLTKALLYPADRLAWMALIRSPWCGLSLTDLHKIANFDRSQSILHALQSQADILDPGDESTIRLRYFTQVMSDALTMRQQQSLVDWVRQTAGQLHSEYILDAGRQTDLEQFWRLLDQHSQDGQIADIARFTDALDHLYSQCVTPSRLQIMTIHKSKGLEFDSVILPGLGNRPPNRDLPLLRWLRLPSQTRQEYLLISPIRASYKKQCLLYDYLGELEAEKERYELQRLLYVATTRAKKRLHLFDNREKGSGKSTFRALLHDQMFQTQDDESQEKTIPDPLPTLWRLPVDFYKSSPPRVAHESNHTHLPDLRSNARQTGIITHELMQWICTYHPTGIDELPWSMITGQLKGIGLDRQQLEDTLNHLKLQMNKLFQDPIGQWICNKHSEEHNEYELLVEENGRTGIRIIDRTFCDQGICWIIDFKTGREDDQSQQQHKNQVNGYARLLTATSTHPIHCGLYYLNTNTWINWPFQD</sequence>
<gene>
    <name evidence="18" type="ORF">Lspi_2693</name>
</gene>
<dbReference type="PATRIC" id="fig|452.5.peg.2981"/>
<evidence type="ECO:0000256" key="4">
    <source>
        <dbReference type="ARBA" id="ARBA00022801"/>
    </source>
</evidence>
<dbReference type="InterPro" id="IPR014016">
    <property type="entry name" value="UvrD-like_ATP-bd"/>
</dbReference>
<dbReference type="SUPFAM" id="SSF52540">
    <property type="entry name" value="P-loop containing nucleoside triphosphate hydrolases"/>
    <property type="match status" value="1"/>
</dbReference>
<keyword evidence="2 15" id="KW-0547">Nucleotide-binding</keyword>
<dbReference type="AlphaFoldDB" id="A0A0W0YX89"/>
<keyword evidence="1" id="KW-0540">Nuclease</keyword>
<comment type="catalytic activity">
    <reaction evidence="14">
        <text>ATP + H2O = ADP + phosphate + H(+)</text>
        <dbReference type="Rhea" id="RHEA:13065"/>
        <dbReference type="ChEBI" id="CHEBI:15377"/>
        <dbReference type="ChEBI" id="CHEBI:15378"/>
        <dbReference type="ChEBI" id="CHEBI:30616"/>
        <dbReference type="ChEBI" id="CHEBI:43474"/>
        <dbReference type="ChEBI" id="CHEBI:456216"/>
        <dbReference type="EC" id="5.6.2.4"/>
    </reaction>
</comment>
<proteinExistence type="predicted"/>
<evidence type="ECO:0000313" key="18">
    <source>
        <dbReference type="EMBL" id="KTD61451.1"/>
    </source>
</evidence>
<dbReference type="GO" id="GO:0000725">
    <property type="term" value="P:recombinational repair"/>
    <property type="evidence" value="ECO:0007669"/>
    <property type="project" value="TreeGrafter"/>
</dbReference>
<dbReference type="InterPro" id="IPR027417">
    <property type="entry name" value="P-loop_NTPase"/>
</dbReference>
<keyword evidence="19" id="KW-1185">Reference proteome</keyword>
<evidence type="ECO:0000256" key="10">
    <source>
        <dbReference type="ARBA" id="ARBA00023235"/>
    </source>
</evidence>
<dbReference type="PANTHER" id="PTHR11070">
    <property type="entry name" value="UVRD / RECB / PCRA DNA HELICASE FAMILY MEMBER"/>
    <property type="match status" value="1"/>
</dbReference>
<dbReference type="EC" id="5.6.2.4" evidence="12"/>
<dbReference type="Proteomes" id="UP000054877">
    <property type="component" value="Unassembled WGS sequence"/>
</dbReference>
<dbReference type="PROSITE" id="PS51198">
    <property type="entry name" value="UVRD_HELICASE_ATP_BIND"/>
    <property type="match status" value="1"/>
</dbReference>
<evidence type="ECO:0000259" key="16">
    <source>
        <dbReference type="PROSITE" id="PS51198"/>
    </source>
</evidence>
<evidence type="ECO:0000313" key="19">
    <source>
        <dbReference type="Proteomes" id="UP000054877"/>
    </source>
</evidence>
<dbReference type="GO" id="GO:0033202">
    <property type="term" value="C:DNA helicase complex"/>
    <property type="evidence" value="ECO:0007669"/>
    <property type="project" value="TreeGrafter"/>
</dbReference>
<evidence type="ECO:0000256" key="1">
    <source>
        <dbReference type="ARBA" id="ARBA00022722"/>
    </source>
</evidence>
<dbReference type="GO" id="GO:0004527">
    <property type="term" value="F:exonuclease activity"/>
    <property type="evidence" value="ECO:0007669"/>
    <property type="project" value="UniProtKB-KW"/>
</dbReference>
<dbReference type="GO" id="GO:0005829">
    <property type="term" value="C:cytosol"/>
    <property type="evidence" value="ECO:0007669"/>
    <property type="project" value="TreeGrafter"/>
</dbReference>
<keyword evidence="7 15" id="KW-0067">ATP-binding</keyword>
<feature type="binding site" evidence="15">
    <location>
        <begin position="22"/>
        <end position="29"/>
    </location>
    <ligand>
        <name>ATP</name>
        <dbReference type="ChEBI" id="CHEBI:30616"/>
    </ligand>
</feature>
<dbReference type="InterPro" id="IPR000212">
    <property type="entry name" value="DNA_helicase_UvrD/REP"/>
</dbReference>
<dbReference type="Gene3D" id="1.10.486.10">
    <property type="entry name" value="PCRA, domain 4"/>
    <property type="match status" value="1"/>
</dbReference>